<dbReference type="RefSeq" id="WP_353547528.1">
    <property type="nucleotide sequence ID" value="NZ_JAGKSB010000012.1"/>
</dbReference>
<feature type="domain" description="DUF3943" evidence="1">
    <location>
        <begin position="117"/>
        <end position="223"/>
    </location>
</feature>
<keyword evidence="3" id="KW-1185">Reference proteome</keyword>
<proteinExistence type="predicted"/>
<organism evidence="2 3">
    <name type="scientific">Rhinopithecimicrobium faecis</name>
    <dbReference type="NCBI Taxonomy" id="2820698"/>
    <lineage>
        <taxon>Bacteria</taxon>
        <taxon>Pseudomonadati</taxon>
        <taxon>Bacteroidota</taxon>
        <taxon>Sphingobacteriia</taxon>
        <taxon>Sphingobacteriales</taxon>
        <taxon>Sphingobacteriaceae</taxon>
        <taxon>Rhinopithecimicrobium</taxon>
    </lineage>
</organism>
<evidence type="ECO:0000313" key="2">
    <source>
        <dbReference type="EMBL" id="MBP3944021.1"/>
    </source>
</evidence>
<sequence>MGKIYKLILLLLVATGIGPFQPLVAQQLPIPLRLQRDSLKVIQRNGVYNTGKLPSYREQSPNYEDSIVINSKKNYVRAGTEWLLVQAFPASFNYFIRKDPYSHINFKNFVEHLSPTAWAWDDNAFETNQIAHPYHGQLYFNAFRSNNFTFKESALATLAGSFIWETAGETQAPSINDLVNTTFGGIVVGEMMHRVSNNILSRPSRTYAERQGKEIVAFLVNPVNGINRLLDGRWGRKVKGAVRDSSYITGEFDLGVRRFDTKLDNLLERGKNDFYARIRLLYSNGNQDNKKPFDDFYVNFEVGTDDSSFVNTVNVYAAIYGQRIFKNSPGKHLGVVSANYDFYHNEAFFYGSQSVNYNIMSNFKLGSKNHLTTTVAAGPVILAAVPDPYLLFGQSRNYNYGPGLSLRAQGEVSLFRILKLGASYNGGYFVTMSGNDSHYFLHTFSTNGSLRIFKNLSLNATSGYFNLKGHFKDYPSINSTYPFIRASVGYNVLF</sequence>
<dbReference type="EMBL" id="JAGKSB010000012">
    <property type="protein sequence ID" value="MBP3944021.1"/>
    <property type="molecule type" value="Genomic_DNA"/>
</dbReference>
<protein>
    <submittedName>
        <fullName evidence="2">DUF3943 domain-containing protein</fullName>
    </submittedName>
</protein>
<name>A0A8T4HH92_9SPHI</name>
<dbReference type="Pfam" id="PF13084">
    <property type="entry name" value="DUF3943"/>
    <property type="match status" value="1"/>
</dbReference>
<dbReference type="Proteomes" id="UP000679691">
    <property type="component" value="Unassembled WGS sequence"/>
</dbReference>
<reference evidence="2" key="1">
    <citation type="submission" date="2021-03" db="EMBL/GenBank/DDBJ databases">
        <authorList>
            <person name="Lu T."/>
            <person name="Wang Q."/>
            <person name="Han X."/>
        </authorList>
    </citation>
    <scope>NUCLEOTIDE SEQUENCE</scope>
    <source>
        <strain evidence="2">WQ 2009</strain>
    </source>
</reference>
<evidence type="ECO:0000313" key="3">
    <source>
        <dbReference type="Proteomes" id="UP000679691"/>
    </source>
</evidence>
<evidence type="ECO:0000259" key="1">
    <source>
        <dbReference type="Pfam" id="PF13084"/>
    </source>
</evidence>
<dbReference type="AlphaFoldDB" id="A0A8T4HH92"/>
<comment type="caution">
    <text evidence="2">The sequence shown here is derived from an EMBL/GenBank/DDBJ whole genome shotgun (WGS) entry which is preliminary data.</text>
</comment>
<gene>
    <name evidence="2" type="ORF">J5U18_10690</name>
</gene>
<accession>A0A8T4HH92</accession>
<dbReference type="InterPro" id="IPR025079">
    <property type="entry name" value="DUF3943"/>
</dbReference>